<feature type="compositionally biased region" description="Low complexity" evidence="3">
    <location>
        <begin position="659"/>
        <end position="673"/>
    </location>
</feature>
<evidence type="ECO:0000256" key="1">
    <source>
        <dbReference type="ARBA" id="ARBA00022614"/>
    </source>
</evidence>
<keyword evidence="5" id="KW-1185">Reference proteome</keyword>
<dbReference type="EMBL" id="OZ021741">
    <property type="protein sequence ID" value="CAK9325602.1"/>
    <property type="molecule type" value="Genomic_DNA"/>
</dbReference>
<dbReference type="PANTHER" id="PTHR15454:SF37">
    <property type="entry name" value="OUTER ARM DYNEIN LIGHT CHAIN 1 PROTEIN"/>
    <property type="match status" value="1"/>
</dbReference>
<dbReference type="PROSITE" id="PS51450">
    <property type="entry name" value="LRR"/>
    <property type="match status" value="3"/>
</dbReference>
<evidence type="ECO:0000313" key="4">
    <source>
        <dbReference type="EMBL" id="CAK9325602.1"/>
    </source>
</evidence>
<dbReference type="InterPro" id="IPR003591">
    <property type="entry name" value="Leu-rich_rpt_typical-subtyp"/>
</dbReference>
<feature type="region of interest" description="Disordered" evidence="3">
    <location>
        <begin position="373"/>
        <end position="396"/>
    </location>
</feature>
<feature type="compositionally biased region" description="Polar residues" evidence="3">
    <location>
        <begin position="303"/>
        <end position="317"/>
    </location>
</feature>
<dbReference type="InterPro" id="IPR001611">
    <property type="entry name" value="Leu-rich_rpt"/>
</dbReference>
<dbReference type="SMART" id="SM00365">
    <property type="entry name" value="LRR_SD22"/>
    <property type="match status" value="4"/>
</dbReference>
<feature type="compositionally biased region" description="Basic residues" evidence="3">
    <location>
        <begin position="618"/>
        <end position="627"/>
    </location>
</feature>
<feature type="region of interest" description="Disordered" evidence="3">
    <location>
        <begin position="613"/>
        <end position="673"/>
    </location>
</feature>
<proteinExistence type="predicted"/>
<organism evidence="4 5">
    <name type="scientific">Citrullus colocynthis</name>
    <name type="common">colocynth</name>
    <dbReference type="NCBI Taxonomy" id="252529"/>
    <lineage>
        <taxon>Eukaryota</taxon>
        <taxon>Viridiplantae</taxon>
        <taxon>Streptophyta</taxon>
        <taxon>Embryophyta</taxon>
        <taxon>Tracheophyta</taxon>
        <taxon>Spermatophyta</taxon>
        <taxon>Magnoliopsida</taxon>
        <taxon>eudicotyledons</taxon>
        <taxon>Gunneridae</taxon>
        <taxon>Pentapetalae</taxon>
        <taxon>rosids</taxon>
        <taxon>fabids</taxon>
        <taxon>Cucurbitales</taxon>
        <taxon>Cucurbitaceae</taxon>
        <taxon>Benincaseae</taxon>
        <taxon>Citrullus</taxon>
    </lineage>
</organism>
<dbReference type="SUPFAM" id="SSF52075">
    <property type="entry name" value="Outer arm dynein light chain 1"/>
    <property type="match status" value="1"/>
</dbReference>
<accession>A0ABP0Z0A0</accession>
<dbReference type="PANTHER" id="PTHR15454">
    <property type="entry name" value="NISCHARIN RELATED"/>
    <property type="match status" value="1"/>
</dbReference>
<feature type="compositionally biased region" description="Polar residues" evidence="3">
    <location>
        <begin position="628"/>
        <end position="642"/>
    </location>
</feature>
<sequence length="673" mass="73688">MAKFNCFSGRTGKKKKTQSDLESQKPAELNYLTKTLQVSIHHSEEPFQVGEGKSSTLDVSILYPSENNSKLDVKVTNHESPAAGGAVEAAYEGEDERDDNSIKRNLSDFDLPAQDTCGEEFEFQISSSVGKQFDKIIIEGEGGEGVEGVDAIQSGHVSDPGIGKAVSWASPKLKRSCSNLETRDVHRNLSHPLPPQKSQSFEKLQELADEMRGYVDPGSPESIMTHRSADKVMLKKRSSSQILPSRSRRLWWKLFLWSHRNLQKPWTTKAPPASSAFNQQGGYCSDNFEPNRATGKSMMESPGSFTEETWTKGPSNKTSDDQDQENLCNGVSGLWPQNQWVAFSAESSSLRRVDEWVKDLRIEPCLSIDKVGGDNDPDTFFPPSPERTATHTPRRGEPNLTEEILYANSVIQSLNSSSTVAHISGIGLKAIPTISHLSGLRSVNLSGNLIVHINPGSLPKGLHTLNLSRNKISAIEGLKELTRLRILDLSYNRISRIGHGLSNCTIIKELYLAGNKISDVEGLHRILKLTVLDLSFNKISTTKALGQLVANYNSLQALNLLGNPIQSNVSDEQLRKAVAGLLPNLVYLNKQAIKAQRAREVATDSVAKAALGNSSWSSRRRTSRKTSHIASSSISGHRSTASVAHKGRHRSKAPTVRHSSLGMASSALASSSR</sequence>
<dbReference type="Pfam" id="PF13855">
    <property type="entry name" value="LRR_8"/>
    <property type="match status" value="1"/>
</dbReference>
<protein>
    <submittedName>
        <fullName evidence="4">Uncharacterized protein</fullName>
    </submittedName>
</protein>
<dbReference type="Pfam" id="PF13516">
    <property type="entry name" value="LRR_6"/>
    <property type="match status" value="1"/>
</dbReference>
<dbReference type="SMART" id="SM00369">
    <property type="entry name" value="LRR_TYP"/>
    <property type="match status" value="2"/>
</dbReference>
<reference evidence="4 5" key="1">
    <citation type="submission" date="2024-03" db="EMBL/GenBank/DDBJ databases">
        <authorList>
            <person name="Gkanogiannis A."/>
            <person name="Becerra Lopez-Lavalle L."/>
        </authorList>
    </citation>
    <scope>NUCLEOTIDE SEQUENCE [LARGE SCALE GENOMIC DNA]</scope>
</reference>
<keyword evidence="1" id="KW-0433">Leucine-rich repeat</keyword>
<evidence type="ECO:0000256" key="3">
    <source>
        <dbReference type="SAM" id="MobiDB-lite"/>
    </source>
</evidence>
<feature type="region of interest" description="Disordered" evidence="3">
    <location>
        <begin position="1"/>
        <end position="25"/>
    </location>
</feature>
<gene>
    <name evidence="4" type="ORF">CITCOLO1_LOCUS17868</name>
</gene>
<evidence type="ECO:0000313" key="5">
    <source>
        <dbReference type="Proteomes" id="UP001642487"/>
    </source>
</evidence>
<evidence type="ECO:0000256" key="2">
    <source>
        <dbReference type="ARBA" id="ARBA00022737"/>
    </source>
</evidence>
<feature type="region of interest" description="Disordered" evidence="3">
    <location>
        <begin position="298"/>
        <end position="325"/>
    </location>
</feature>
<dbReference type="Proteomes" id="UP001642487">
    <property type="component" value="Chromosome 7"/>
</dbReference>
<dbReference type="Gene3D" id="3.80.10.10">
    <property type="entry name" value="Ribonuclease Inhibitor"/>
    <property type="match status" value="2"/>
</dbReference>
<dbReference type="InterPro" id="IPR032675">
    <property type="entry name" value="LRR_dom_sf"/>
</dbReference>
<keyword evidence="2" id="KW-0677">Repeat</keyword>
<name>A0ABP0Z0A0_9ROSI</name>